<dbReference type="EMBL" id="BMAT01013199">
    <property type="protein sequence ID" value="GFS07435.1"/>
    <property type="molecule type" value="Genomic_DNA"/>
</dbReference>
<proteinExistence type="predicted"/>
<name>A0AAV4IC19_9GAST</name>
<keyword evidence="2" id="KW-1185">Reference proteome</keyword>
<dbReference type="AlphaFoldDB" id="A0AAV4IC19"/>
<protein>
    <submittedName>
        <fullName evidence="1">Uncharacterized protein</fullName>
    </submittedName>
</protein>
<accession>A0AAV4IC19</accession>
<dbReference type="InterPro" id="IPR009003">
    <property type="entry name" value="Peptidase_S1_PA"/>
</dbReference>
<organism evidence="1 2">
    <name type="scientific">Elysia marginata</name>
    <dbReference type="NCBI Taxonomy" id="1093978"/>
    <lineage>
        <taxon>Eukaryota</taxon>
        <taxon>Metazoa</taxon>
        <taxon>Spiralia</taxon>
        <taxon>Lophotrochozoa</taxon>
        <taxon>Mollusca</taxon>
        <taxon>Gastropoda</taxon>
        <taxon>Heterobranchia</taxon>
        <taxon>Euthyneura</taxon>
        <taxon>Panpulmonata</taxon>
        <taxon>Sacoglossa</taxon>
        <taxon>Placobranchoidea</taxon>
        <taxon>Plakobranchidae</taxon>
        <taxon>Elysia</taxon>
    </lineage>
</organism>
<evidence type="ECO:0000313" key="1">
    <source>
        <dbReference type="EMBL" id="GFS07435.1"/>
    </source>
</evidence>
<dbReference type="SUPFAM" id="SSF50494">
    <property type="entry name" value="Trypsin-like serine proteases"/>
    <property type="match status" value="1"/>
</dbReference>
<gene>
    <name evidence="1" type="ORF">ElyMa_006569400</name>
</gene>
<dbReference type="Proteomes" id="UP000762676">
    <property type="component" value="Unassembled WGS sequence"/>
</dbReference>
<comment type="caution">
    <text evidence="1">The sequence shown here is derived from an EMBL/GenBank/DDBJ whole genome shotgun (WGS) entry which is preliminary data.</text>
</comment>
<evidence type="ECO:0000313" key="2">
    <source>
        <dbReference type="Proteomes" id="UP000762676"/>
    </source>
</evidence>
<sequence>MSNRRFRNCEKNPGHHTFIPAREFSITDLPVPLKSDVVLRYVTNYSARTVRLRTSYTSLDRPDYAGYRGSCTLRVASGWVCAVSFLGGPCKCLECFSSGSRPADRSWEVTVATSCHAVFNTEEAKKTGVDFFYEDEDSPKSGKMRTLWGHEVEYADPPDDKCLFGCITHDEEFAVLLENLRKERVDLWEDILNVAPFDMEHSQCIAISHPHGLQKHITVGQQIEIVQRPAGSQPYYTYTADTCPGSTGGPVLVLPGRDCPDPGWLPIVLHHRGSSQEGYNFSGERSSMGV</sequence>
<reference evidence="1 2" key="1">
    <citation type="journal article" date="2021" name="Elife">
        <title>Chloroplast acquisition without the gene transfer in kleptoplastic sea slugs, Plakobranchus ocellatus.</title>
        <authorList>
            <person name="Maeda T."/>
            <person name="Takahashi S."/>
            <person name="Yoshida T."/>
            <person name="Shimamura S."/>
            <person name="Takaki Y."/>
            <person name="Nagai Y."/>
            <person name="Toyoda A."/>
            <person name="Suzuki Y."/>
            <person name="Arimoto A."/>
            <person name="Ishii H."/>
            <person name="Satoh N."/>
            <person name="Nishiyama T."/>
            <person name="Hasebe M."/>
            <person name="Maruyama T."/>
            <person name="Minagawa J."/>
            <person name="Obokata J."/>
            <person name="Shigenobu S."/>
        </authorList>
    </citation>
    <scope>NUCLEOTIDE SEQUENCE [LARGE SCALE GENOMIC DNA]</scope>
</reference>